<evidence type="ECO:0000256" key="1">
    <source>
        <dbReference type="SAM" id="Coils"/>
    </source>
</evidence>
<protein>
    <submittedName>
        <fullName evidence="4">DUF4157 domain-containing protein</fullName>
    </submittedName>
</protein>
<dbReference type="Pfam" id="PF13699">
    <property type="entry name" value="eCIS_core"/>
    <property type="match status" value="1"/>
</dbReference>
<organism evidence="4 5">
    <name type="scientific">Mariniflexile gromovii</name>
    <dbReference type="NCBI Taxonomy" id="362523"/>
    <lineage>
        <taxon>Bacteria</taxon>
        <taxon>Pseudomonadati</taxon>
        <taxon>Bacteroidota</taxon>
        <taxon>Flavobacteriia</taxon>
        <taxon>Flavobacteriales</taxon>
        <taxon>Flavobacteriaceae</taxon>
        <taxon>Mariniflexile</taxon>
    </lineage>
</organism>
<feature type="compositionally biased region" description="Basic and acidic residues" evidence="2">
    <location>
        <begin position="491"/>
        <end position="507"/>
    </location>
</feature>
<feature type="compositionally biased region" description="Polar residues" evidence="2">
    <location>
        <begin position="201"/>
        <end position="218"/>
    </location>
</feature>
<feature type="region of interest" description="Disordered" evidence="2">
    <location>
        <begin position="169"/>
        <end position="220"/>
    </location>
</feature>
<feature type="coiled-coil region" evidence="1">
    <location>
        <begin position="807"/>
        <end position="893"/>
    </location>
</feature>
<feature type="compositionally biased region" description="Polar residues" evidence="2">
    <location>
        <begin position="475"/>
        <end position="485"/>
    </location>
</feature>
<sequence>MEVAEVQKKSSTAQNQIQLKRQPFFNKDGKDGFFSKSNENQTPEAFFSPTTVQPKLTIGQPNDKYEVEADTMADKVVQRLSSSNESANTIGYNGNTAIQAKCSECEEEEKLQKKEEVSVNENNPIQLKPIFESNAEQPESEIQTKLISSPVIQPKCAHCEEDEKLQKKEHEELLESDTELQKKEASADTNEAPNLEERLNSSKGKGSSLPSDLQNSMGSEFGADFSNVKVHTCSESVQMNKELGAQAFTHGNDIYFNQGKYDTNSNSGKHLLAHELTHTVQQGASVMKKPDVQLEEEVDKEELERQIKESNKEQKDAFDPSEAIKTQNEAVKEGEQAELMANEGIPVVEPPKPEPLPEASGSNGSRVAIPVPKKPDVVVPASQKKKEPKPEQDSAVAEPNVNEEANATGTETTEAPLMEKGGETLEYLETQSAGVCNEGAKKSQELADNESAHDTAEEKTTQTDVAVEPPLEEGQSLSNAEQINTLEEAEEPKANDAEIKSEMDKAISDAVPSKVKELNEFESEKKAQVIGNKVLAGTTKQVGEIQGTYNEIETPPAPAESEIPEALPEIESAPDTSNLNLGKGAVPAVPIEQTDLSNFEEEADGIYEKEGVSKDMQAEFENVDSGDIAEANKEKTTLKEKVATEPANLQNFAAEQQSKVETDLQKEEEKARGSMEEQRNNELNGAKIEQEKTKSELELKRENVTKWINDRYKLAEDVVKEKLSNLETQALNTFDNGQKTHSIAFENNVKRRVNAWKSDRYSGFWGGAKWLKDKFVGIDHFPAIKEIFTSERETFVKAIDLLIIDINAENEKTIKSCKEEIVTAKKEIQKYIDELGPELKEAGKRGQEETTKKLEALDKHVEDEKKKLQQKLCDKKDEAMKAIDKKIEEMKSEMSGLVGKLGALLLYAAKKFFKWAIEKLGGSPDKIISLLDKGATVLKKLFTDPIGFFKNLVKAVGGGIKGFVTNIVSWLKKGLVGWLMGQMGDSGLELPQKFDMKGILFLGLQVAGLTWNVIRPKIVKGLGAKGETIMAAAEKGVDIIKRVVKEGPIALWDIIMEKAGEIKTKVMEGIRNWAVTQIIKKMSVKLLSMLNPAGAIVQAIMLLYDVVMFFVENWDRIIDFVKSVFDSIGAIASGAIGQAAGFVEKTLGKTIPMILSFAARFVGLSGIGKAIRKVIETIQKPFKAILDKMVKFLVKQVSKLFGKGKGKGKDGKDKKDDKNILKDKEVGEKISFNVGGESHKIWIDTKNGVEIMVASTRMTIKGRITKWDKKVSDLPEEKKEKAKKMLQSAGKLYESTKVKATTAKKEIDQATKNPSPKEISEATKAYNVTEKEEKRLMHEMTQLFEIFGDENGVMARFDAYLKKIDPNVKLAIYDAIEKNSKNLKDVKEWPVLVEKLKGLTPSTKSLFSSPMDANSHSFGKKLVNNQASNALTTALSDQKEKKKQEVTSKKKEFINNRVPIIHGGQTARAMEARTAIVDQITDKNKQKTATNSLTTYYKESLQGNITEEHDKFTPKVISVRVDKGSITIEYTYEVEINGRNEIRKFFSHLQIAQVNGTEGVDQITYGRDLVLKIPKTRGRTESVNQEEANRALKDSDSHVANKEIGFDASHVLADTFLGSGYKNALNLVTTSADYNRKTMKTAEEYVKKQIKKVENNLKKKNPEDFVTFDLTVLARWNPVTDSEIVKGLKSANAKMTSEQITKLREMIASDKDPKLCQGVTYMVNDIKKNGTKSIGANGIFTEIGPDTTLSKILINKKK</sequence>
<evidence type="ECO:0000313" key="4">
    <source>
        <dbReference type="EMBL" id="MBP0904182.1"/>
    </source>
</evidence>
<dbReference type="InterPro" id="IPR025295">
    <property type="entry name" value="eCIS_core_dom"/>
</dbReference>
<dbReference type="Proteomes" id="UP000670776">
    <property type="component" value="Unassembled WGS sequence"/>
</dbReference>
<feature type="compositionally biased region" description="Basic and acidic residues" evidence="2">
    <location>
        <begin position="169"/>
        <end position="186"/>
    </location>
</feature>
<comment type="caution">
    <text evidence="4">The sequence shown here is derived from an EMBL/GenBank/DDBJ whole genome shotgun (WGS) entry which is preliminary data.</text>
</comment>
<keyword evidence="1" id="KW-0175">Coiled coil</keyword>
<feature type="compositionally biased region" description="Basic and acidic residues" evidence="2">
    <location>
        <begin position="658"/>
        <end position="680"/>
    </location>
</feature>
<accession>A0ABS4BVV0</accession>
<feature type="compositionally biased region" description="Basic and acidic residues" evidence="2">
    <location>
        <begin position="302"/>
        <end position="318"/>
    </location>
</feature>
<evidence type="ECO:0000256" key="2">
    <source>
        <dbReference type="SAM" id="MobiDB-lite"/>
    </source>
</evidence>
<dbReference type="EMBL" id="JAGJCB010000008">
    <property type="protein sequence ID" value="MBP0904182.1"/>
    <property type="molecule type" value="Genomic_DNA"/>
</dbReference>
<feature type="region of interest" description="Disordered" evidence="2">
    <location>
        <begin position="653"/>
        <end position="689"/>
    </location>
</feature>
<feature type="region of interest" description="Disordered" evidence="2">
    <location>
        <begin position="1"/>
        <end position="55"/>
    </location>
</feature>
<dbReference type="RefSeq" id="WP_209655079.1">
    <property type="nucleotide sequence ID" value="NZ_JAGJCB010000008.1"/>
</dbReference>
<feature type="compositionally biased region" description="Polar residues" evidence="2">
    <location>
        <begin position="9"/>
        <end position="19"/>
    </location>
</feature>
<name>A0ABS4BVV0_9FLAO</name>
<proteinExistence type="predicted"/>
<feature type="domain" description="eCIS core" evidence="3">
    <location>
        <begin position="209"/>
        <end position="284"/>
    </location>
</feature>
<evidence type="ECO:0000259" key="3">
    <source>
        <dbReference type="Pfam" id="PF13699"/>
    </source>
</evidence>
<feature type="compositionally biased region" description="Polar residues" evidence="2">
    <location>
        <begin position="35"/>
        <end position="54"/>
    </location>
</feature>
<keyword evidence="5" id="KW-1185">Reference proteome</keyword>
<gene>
    <name evidence="4" type="ORF">J8H85_10110</name>
</gene>
<evidence type="ECO:0000313" key="5">
    <source>
        <dbReference type="Proteomes" id="UP000670776"/>
    </source>
</evidence>
<feature type="compositionally biased region" description="Low complexity" evidence="2">
    <location>
        <begin position="400"/>
        <end position="415"/>
    </location>
</feature>
<reference evidence="4 5" key="1">
    <citation type="submission" date="2021-04" db="EMBL/GenBank/DDBJ databases">
        <title>Mariniflexile gromovii gen. nov., sp. nov., a gliding bacterium isolated from the sea urchin Strongylocentrotus intermedius.</title>
        <authorList>
            <person name="Ko S."/>
            <person name="Le V."/>
            <person name="Ahn C.-Y."/>
            <person name="Oh H.-M."/>
        </authorList>
    </citation>
    <scope>NUCLEOTIDE SEQUENCE [LARGE SCALE GENOMIC DNA]</scope>
    <source>
        <strain evidence="4 5">KCTC 12570</strain>
    </source>
</reference>
<feature type="region of interest" description="Disordered" evidence="2">
    <location>
        <begin position="290"/>
        <end position="509"/>
    </location>
</feature>
<feature type="compositionally biased region" description="Basic and acidic residues" evidence="2">
    <location>
        <begin position="439"/>
        <end position="461"/>
    </location>
</feature>